<name>A0A4P7VP83_9BACT</name>
<evidence type="ECO:0000256" key="4">
    <source>
        <dbReference type="PIRSR" id="PIRSR001220-1"/>
    </source>
</evidence>
<dbReference type="Gene3D" id="3.40.50.1170">
    <property type="entry name" value="L-asparaginase, N-terminal domain"/>
    <property type="match status" value="1"/>
</dbReference>
<protein>
    <recommendedName>
        <fullName evidence="2">asparaginase</fullName>
        <ecNumber evidence="2">3.5.1.1</ecNumber>
    </recommendedName>
</protein>
<dbReference type="Pfam" id="PF17763">
    <property type="entry name" value="Asparaginase_C"/>
    <property type="match status" value="1"/>
</dbReference>
<dbReference type="FunFam" id="3.40.50.1170:FF:000001">
    <property type="entry name" value="L-asparaginase 2"/>
    <property type="match status" value="1"/>
</dbReference>
<evidence type="ECO:0000256" key="2">
    <source>
        <dbReference type="ARBA" id="ARBA00012920"/>
    </source>
</evidence>
<dbReference type="Proteomes" id="UP000297031">
    <property type="component" value="Chromosome"/>
</dbReference>
<dbReference type="PIRSF" id="PIRSF500176">
    <property type="entry name" value="L_ASNase"/>
    <property type="match status" value="1"/>
</dbReference>
<keyword evidence="11" id="KW-1185">Reference proteome</keyword>
<dbReference type="InterPro" id="IPR027475">
    <property type="entry name" value="Asparaginase/glutaminase_AS2"/>
</dbReference>
<feature type="binding site" evidence="5">
    <location>
        <begin position="93"/>
        <end position="94"/>
    </location>
    <ligand>
        <name>substrate</name>
    </ligand>
</feature>
<dbReference type="SUPFAM" id="SSF53774">
    <property type="entry name" value="Glutaminase/Asparaginase"/>
    <property type="match status" value="1"/>
</dbReference>
<gene>
    <name evidence="10" type="ORF">E7746_09885</name>
</gene>
<dbReference type="SFLD" id="SFLDS00057">
    <property type="entry name" value="Glutaminase/Asparaginase"/>
    <property type="match status" value="1"/>
</dbReference>
<dbReference type="CDD" id="cd08963">
    <property type="entry name" value="L-asparaginase_I"/>
    <property type="match status" value="1"/>
</dbReference>
<feature type="domain" description="L-asparaginase N-terminal" evidence="8">
    <location>
        <begin position="8"/>
        <end position="200"/>
    </location>
</feature>
<dbReference type="PANTHER" id="PTHR11707:SF28">
    <property type="entry name" value="60 KDA LYSOPHOSPHOLIPASE"/>
    <property type="match status" value="1"/>
</dbReference>
<feature type="active site" description="O-isoaspartyl threonine intermediate" evidence="4">
    <location>
        <position position="17"/>
    </location>
</feature>
<evidence type="ECO:0000256" key="3">
    <source>
        <dbReference type="ARBA" id="ARBA00022801"/>
    </source>
</evidence>
<dbReference type="InterPro" id="IPR006034">
    <property type="entry name" value="Asparaginase/glutaminase-like"/>
</dbReference>
<dbReference type="FunFam" id="3.40.50.40:FF:000001">
    <property type="entry name" value="L-asparaginase 1"/>
    <property type="match status" value="1"/>
</dbReference>
<feature type="active site" evidence="6">
    <location>
        <position position="17"/>
    </location>
</feature>
<dbReference type="InterPro" id="IPR040919">
    <property type="entry name" value="Asparaginase_C"/>
</dbReference>
<dbReference type="InterPro" id="IPR006033">
    <property type="entry name" value="AsnA_fam"/>
</dbReference>
<feature type="binding site" evidence="5">
    <location>
        <position position="62"/>
    </location>
    <ligand>
        <name>substrate</name>
    </ligand>
</feature>
<accession>A0A4P7VP83</accession>
<dbReference type="NCBIfam" id="TIGR00519">
    <property type="entry name" value="asnASE_I"/>
    <property type="match status" value="1"/>
</dbReference>
<feature type="active site" evidence="7">
    <location>
        <position position="93"/>
    </location>
</feature>
<evidence type="ECO:0000259" key="8">
    <source>
        <dbReference type="Pfam" id="PF00710"/>
    </source>
</evidence>
<dbReference type="Pfam" id="PF00710">
    <property type="entry name" value="Asparaginase"/>
    <property type="match status" value="1"/>
</dbReference>
<dbReference type="InterPro" id="IPR027473">
    <property type="entry name" value="L-asparaginase_C"/>
</dbReference>
<dbReference type="InterPro" id="IPR027474">
    <property type="entry name" value="L-asparaginase_N"/>
</dbReference>
<comment type="similarity">
    <text evidence="1">Belongs to the asparaginase 1 family.</text>
</comment>
<proteinExistence type="inferred from homology"/>
<evidence type="ECO:0000313" key="10">
    <source>
        <dbReference type="EMBL" id="QCD36165.1"/>
    </source>
</evidence>
<feature type="domain" description="Asparaginase/glutaminase C-terminal" evidence="9">
    <location>
        <begin position="220"/>
        <end position="335"/>
    </location>
</feature>
<dbReference type="KEGG" id="mgod:E7746_09885"/>
<dbReference type="InterPro" id="IPR036152">
    <property type="entry name" value="Asp/glu_Ase-like_sf"/>
</dbReference>
<dbReference type="InterPro" id="IPR041725">
    <property type="entry name" value="L-asparaginase_I"/>
</dbReference>
<dbReference type="EMBL" id="CP039393">
    <property type="protein sequence ID" value="QCD36165.1"/>
    <property type="molecule type" value="Genomic_DNA"/>
</dbReference>
<dbReference type="AlphaFoldDB" id="A0A4P7VP83"/>
<evidence type="ECO:0000256" key="7">
    <source>
        <dbReference type="PROSITE-ProRule" id="PRU10100"/>
    </source>
</evidence>
<reference evidence="10 11" key="1">
    <citation type="submission" date="2019-02" db="EMBL/GenBank/DDBJ databases">
        <title>Isolation and identification of novel species under the genus Muribaculum.</title>
        <authorList>
            <person name="Miyake S."/>
            <person name="Ding Y."/>
            <person name="Low A."/>
            <person name="Soh M."/>
            <person name="Seedorf H."/>
        </authorList>
    </citation>
    <scope>NUCLEOTIDE SEQUENCE [LARGE SCALE GENOMIC DNA]</scope>
    <source>
        <strain evidence="10 11">TLL-A4</strain>
    </source>
</reference>
<dbReference type="InterPro" id="IPR037152">
    <property type="entry name" value="L-asparaginase_N_sf"/>
</dbReference>
<dbReference type="GO" id="GO:0004067">
    <property type="term" value="F:asparaginase activity"/>
    <property type="evidence" value="ECO:0007669"/>
    <property type="project" value="UniProtKB-UniRule"/>
</dbReference>
<evidence type="ECO:0000256" key="6">
    <source>
        <dbReference type="PROSITE-ProRule" id="PRU10099"/>
    </source>
</evidence>
<evidence type="ECO:0000256" key="1">
    <source>
        <dbReference type="ARBA" id="ARBA00010518"/>
    </source>
</evidence>
<dbReference type="Gene3D" id="3.40.50.40">
    <property type="match status" value="1"/>
</dbReference>
<organism evidence="10 11">
    <name type="scientific">Muribaculum gordoncarteri</name>
    <dbReference type="NCBI Taxonomy" id="2530390"/>
    <lineage>
        <taxon>Bacteria</taxon>
        <taxon>Pseudomonadati</taxon>
        <taxon>Bacteroidota</taxon>
        <taxon>Bacteroidia</taxon>
        <taxon>Bacteroidales</taxon>
        <taxon>Muribaculaceae</taxon>
        <taxon>Muribaculum</taxon>
    </lineage>
</organism>
<dbReference type="EC" id="3.5.1.1" evidence="2"/>
<dbReference type="PRINTS" id="PR00139">
    <property type="entry name" value="ASNGLNASE"/>
</dbReference>
<dbReference type="RefSeq" id="WP_135947202.1">
    <property type="nucleotide sequence ID" value="NZ_CBFGDD010000007.1"/>
</dbReference>
<evidence type="ECO:0000256" key="5">
    <source>
        <dbReference type="PIRSR" id="PIRSR001220-2"/>
    </source>
</evidence>
<dbReference type="SMART" id="SM00870">
    <property type="entry name" value="Asparaginase"/>
    <property type="match status" value="1"/>
</dbReference>
<dbReference type="OrthoDB" id="9788068at2"/>
<dbReference type="PANTHER" id="PTHR11707">
    <property type="entry name" value="L-ASPARAGINASE"/>
    <property type="match status" value="1"/>
</dbReference>
<evidence type="ECO:0000313" key="11">
    <source>
        <dbReference type="Proteomes" id="UP000297031"/>
    </source>
</evidence>
<dbReference type="PIRSF" id="PIRSF001220">
    <property type="entry name" value="L-ASNase_gatD"/>
    <property type="match status" value="1"/>
</dbReference>
<keyword evidence="3 10" id="KW-0378">Hydrolase</keyword>
<dbReference type="PROSITE" id="PS00917">
    <property type="entry name" value="ASN_GLN_ASE_2"/>
    <property type="match status" value="1"/>
</dbReference>
<dbReference type="InterPro" id="IPR020827">
    <property type="entry name" value="Asparaginase/glutaminase_AS1"/>
</dbReference>
<dbReference type="GO" id="GO:0009066">
    <property type="term" value="P:aspartate family amino acid metabolic process"/>
    <property type="evidence" value="ECO:0007669"/>
    <property type="project" value="UniProtKB-ARBA"/>
</dbReference>
<evidence type="ECO:0000259" key="9">
    <source>
        <dbReference type="Pfam" id="PF17763"/>
    </source>
</evidence>
<dbReference type="PROSITE" id="PS51732">
    <property type="entry name" value="ASN_GLN_ASE_3"/>
    <property type="match status" value="1"/>
</dbReference>
<dbReference type="PROSITE" id="PS00144">
    <property type="entry name" value="ASN_GLN_ASE_1"/>
    <property type="match status" value="1"/>
</dbReference>
<sequence length="346" mass="38357">MNSERKPNILIVYTGGTIGMIENPQTHALQPFDFRHLIDNVPKIKMLDYRIENIQFQSPIDSSDMNPQCWMEIAKAIEDNFDRFDGFVVLHGTDTMAYTASALSFMLENLHKPVIITGSQLPIGEVRTDGEENLITALQIAAATDISGAPMVQEVAILFENYLWRGNRSTKMSADNFNAFKSNNYPSLAKIGLGIHFNEESLMRAIVKRPLKVRYAMDSNVMFLDLHPGITEEILRHQLNTPGIKGIVLKTFGAGNAPTSQWFSDAIRDAVNRDIVILNITQCVNGGVHTKRYVAGDRLAAAGVISGHDMTAEAAITKMMYLFGLGLEAADVRKYLECSLCGEVTL</sequence>